<feature type="domain" description="RING-type" evidence="4">
    <location>
        <begin position="84"/>
        <end position="125"/>
    </location>
</feature>
<dbReference type="Gramene" id="Pp3c17_5600V3.2">
    <property type="protein sequence ID" value="Pp3c17_5600V3.2"/>
    <property type="gene ID" value="Pp3c17_5600"/>
</dbReference>
<feature type="compositionally biased region" description="Polar residues" evidence="2">
    <location>
        <begin position="293"/>
        <end position="318"/>
    </location>
</feature>
<evidence type="ECO:0000256" key="3">
    <source>
        <dbReference type="SAM" id="Phobius"/>
    </source>
</evidence>
<dbReference type="GO" id="GO:0016567">
    <property type="term" value="P:protein ubiquitination"/>
    <property type="evidence" value="ECO:0007669"/>
    <property type="project" value="UniProtKB-UniPathway"/>
</dbReference>
<dbReference type="RefSeq" id="XP_024401170.1">
    <property type="nucleotide sequence ID" value="XM_024545402.2"/>
</dbReference>
<evidence type="ECO:0000256" key="2">
    <source>
        <dbReference type="SAM" id="MobiDB-lite"/>
    </source>
</evidence>
<keyword evidence="3" id="KW-0812">Transmembrane</keyword>
<reference evidence="5 6" key="1">
    <citation type="journal article" date="2008" name="Science">
        <title>The Physcomitrella genome reveals evolutionary insights into the conquest of land by plants.</title>
        <authorList>
            <person name="Rensing S."/>
            <person name="Lang D."/>
            <person name="Zimmer A."/>
            <person name="Terry A."/>
            <person name="Salamov A."/>
            <person name="Shapiro H."/>
            <person name="Nishiyama T."/>
            <person name="Perroud P.-F."/>
            <person name="Lindquist E."/>
            <person name="Kamisugi Y."/>
            <person name="Tanahashi T."/>
            <person name="Sakakibara K."/>
            <person name="Fujita T."/>
            <person name="Oishi K."/>
            <person name="Shin-I T."/>
            <person name="Kuroki Y."/>
            <person name="Toyoda A."/>
            <person name="Suzuki Y."/>
            <person name="Hashimoto A."/>
            <person name="Yamaguchi K."/>
            <person name="Sugano A."/>
            <person name="Kohara Y."/>
            <person name="Fujiyama A."/>
            <person name="Anterola A."/>
            <person name="Aoki S."/>
            <person name="Ashton N."/>
            <person name="Barbazuk W.B."/>
            <person name="Barker E."/>
            <person name="Bennetzen J."/>
            <person name="Bezanilla M."/>
            <person name="Blankenship R."/>
            <person name="Cho S.H."/>
            <person name="Dutcher S."/>
            <person name="Estelle M."/>
            <person name="Fawcett J.A."/>
            <person name="Gundlach H."/>
            <person name="Hanada K."/>
            <person name="Heyl A."/>
            <person name="Hicks K.A."/>
            <person name="Hugh J."/>
            <person name="Lohr M."/>
            <person name="Mayer K."/>
            <person name="Melkozernov A."/>
            <person name="Murata T."/>
            <person name="Nelson D."/>
            <person name="Pils B."/>
            <person name="Prigge M."/>
            <person name="Reiss B."/>
            <person name="Renner T."/>
            <person name="Rombauts S."/>
            <person name="Rushton P."/>
            <person name="Sanderfoot A."/>
            <person name="Schween G."/>
            <person name="Shiu S.-H."/>
            <person name="Stueber K."/>
            <person name="Theodoulou F.L."/>
            <person name="Tu H."/>
            <person name="Van de Peer Y."/>
            <person name="Verrier P.J."/>
            <person name="Waters E."/>
            <person name="Wood A."/>
            <person name="Yang L."/>
            <person name="Cove D."/>
            <person name="Cuming A."/>
            <person name="Hasebe M."/>
            <person name="Lucas S."/>
            <person name="Mishler D.B."/>
            <person name="Reski R."/>
            <person name="Grigoriev I."/>
            <person name="Quatrano R.S."/>
            <person name="Boore J.L."/>
        </authorList>
    </citation>
    <scope>NUCLEOTIDE SEQUENCE [LARGE SCALE GENOMIC DNA]</scope>
    <source>
        <strain evidence="5 6">cv. Gransden 2004</strain>
    </source>
</reference>
<dbReference type="UniPathway" id="UPA00143"/>
<keyword evidence="3" id="KW-1133">Transmembrane helix</keyword>
<feature type="region of interest" description="Disordered" evidence="2">
    <location>
        <begin position="266"/>
        <end position="318"/>
    </location>
</feature>
<evidence type="ECO:0000313" key="6">
    <source>
        <dbReference type="Proteomes" id="UP000006727"/>
    </source>
</evidence>
<dbReference type="InterPro" id="IPR013083">
    <property type="entry name" value="Znf_RING/FYVE/PHD"/>
</dbReference>
<dbReference type="GO" id="GO:0008270">
    <property type="term" value="F:zinc ion binding"/>
    <property type="evidence" value="ECO:0007669"/>
    <property type="project" value="UniProtKB-KW"/>
</dbReference>
<accession>A0A7I4BGY4</accession>
<name>A0A7I4BGY4_PHYPA</name>
<dbReference type="InterPro" id="IPR053070">
    <property type="entry name" value="RING-type_E3_ubiquitin-ligase"/>
</dbReference>
<keyword evidence="1" id="KW-0479">Metal-binding</keyword>
<dbReference type="SMART" id="SM00184">
    <property type="entry name" value="RING"/>
    <property type="match status" value="1"/>
</dbReference>
<dbReference type="EnsemblPlants" id="Pp3c17_5600V3.2">
    <property type="protein sequence ID" value="Pp3c17_5600V3.2"/>
    <property type="gene ID" value="Pp3c17_5600"/>
</dbReference>
<keyword evidence="3" id="KW-0472">Membrane</keyword>
<dbReference type="PANTHER" id="PTHR47035:SF3">
    <property type="entry name" value="OS11G0150450 PROTEIN"/>
    <property type="match status" value="1"/>
</dbReference>
<feature type="region of interest" description="Disordered" evidence="2">
    <location>
        <begin position="138"/>
        <end position="171"/>
    </location>
</feature>
<dbReference type="EMBL" id="ABEU02000017">
    <property type="status" value="NOT_ANNOTATED_CDS"/>
    <property type="molecule type" value="Genomic_DNA"/>
</dbReference>
<dbReference type="Pfam" id="PF13639">
    <property type="entry name" value="zf-RING_2"/>
    <property type="match status" value="1"/>
</dbReference>
<reference evidence="5 6" key="2">
    <citation type="journal article" date="2018" name="Plant J.">
        <title>The Physcomitrella patens chromosome-scale assembly reveals moss genome structure and evolution.</title>
        <authorList>
            <person name="Lang D."/>
            <person name="Ullrich K.K."/>
            <person name="Murat F."/>
            <person name="Fuchs J."/>
            <person name="Jenkins J."/>
            <person name="Haas F.B."/>
            <person name="Piednoel M."/>
            <person name="Gundlach H."/>
            <person name="Van Bel M."/>
            <person name="Meyberg R."/>
            <person name="Vives C."/>
            <person name="Morata J."/>
            <person name="Symeonidi A."/>
            <person name="Hiss M."/>
            <person name="Muchero W."/>
            <person name="Kamisugi Y."/>
            <person name="Saleh O."/>
            <person name="Blanc G."/>
            <person name="Decker E.L."/>
            <person name="van Gessel N."/>
            <person name="Grimwood J."/>
            <person name="Hayes R.D."/>
            <person name="Graham S.W."/>
            <person name="Gunter L.E."/>
            <person name="McDaniel S.F."/>
            <person name="Hoernstein S.N.W."/>
            <person name="Larsson A."/>
            <person name="Li F.W."/>
            <person name="Perroud P.F."/>
            <person name="Phillips J."/>
            <person name="Ranjan P."/>
            <person name="Rokshar D.S."/>
            <person name="Rothfels C.J."/>
            <person name="Schneider L."/>
            <person name="Shu S."/>
            <person name="Stevenson D.W."/>
            <person name="Thummler F."/>
            <person name="Tillich M."/>
            <person name="Villarreal Aguilar J.C."/>
            <person name="Widiez T."/>
            <person name="Wong G.K."/>
            <person name="Wymore A."/>
            <person name="Zhang Y."/>
            <person name="Zimmer A.D."/>
            <person name="Quatrano R.S."/>
            <person name="Mayer K.F.X."/>
            <person name="Goodstein D."/>
            <person name="Casacuberta J.M."/>
            <person name="Vandepoele K."/>
            <person name="Reski R."/>
            <person name="Cuming A.C."/>
            <person name="Tuskan G.A."/>
            <person name="Maumus F."/>
            <person name="Salse J."/>
            <person name="Schmutz J."/>
            <person name="Rensing S.A."/>
        </authorList>
    </citation>
    <scope>NUCLEOTIDE SEQUENCE [LARGE SCALE GENOMIC DNA]</scope>
    <source>
        <strain evidence="5 6">cv. Gransden 2004</strain>
    </source>
</reference>
<dbReference type="Gene3D" id="3.30.40.10">
    <property type="entry name" value="Zinc/RING finger domain, C3HC4 (zinc finger)"/>
    <property type="match status" value="1"/>
</dbReference>
<evidence type="ECO:0000259" key="4">
    <source>
        <dbReference type="PROSITE" id="PS50089"/>
    </source>
</evidence>
<dbReference type="GeneID" id="112294677"/>
<gene>
    <name evidence="5" type="primary">LOC112294677</name>
</gene>
<feature type="transmembrane region" description="Helical" evidence="3">
    <location>
        <begin position="6"/>
        <end position="30"/>
    </location>
</feature>
<organism evidence="5 6">
    <name type="scientific">Physcomitrium patens</name>
    <name type="common">Spreading-leaved earth moss</name>
    <name type="synonym">Physcomitrella patens</name>
    <dbReference type="NCBI Taxonomy" id="3218"/>
    <lineage>
        <taxon>Eukaryota</taxon>
        <taxon>Viridiplantae</taxon>
        <taxon>Streptophyta</taxon>
        <taxon>Embryophyta</taxon>
        <taxon>Bryophyta</taxon>
        <taxon>Bryophytina</taxon>
        <taxon>Bryopsida</taxon>
        <taxon>Funariidae</taxon>
        <taxon>Funariales</taxon>
        <taxon>Funariaceae</taxon>
        <taxon>Physcomitrium</taxon>
    </lineage>
</organism>
<feature type="compositionally biased region" description="Polar residues" evidence="2">
    <location>
        <begin position="138"/>
        <end position="166"/>
    </location>
</feature>
<dbReference type="PROSITE" id="PS50089">
    <property type="entry name" value="ZF_RING_2"/>
    <property type="match status" value="1"/>
</dbReference>
<evidence type="ECO:0000256" key="1">
    <source>
        <dbReference type="PROSITE-ProRule" id="PRU00175"/>
    </source>
</evidence>
<keyword evidence="6" id="KW-1185">Reference proteome</keyword>
<keyword evidence="1" id="KW-0862">Zinc</keyword>
<dbReference type="SUPFAM" id="SSF57850">
    <property type="entry name" value="RING/U-box"/>
    <property type="match status" value="1"/>
</dbReference>
<dbReference type="Gramene" id="Pp3c17_5600V3.4">
    <property type="protein sequence ID" value="Pp3c17_5600V3.4"/>
    <property type="gene ID" value="Pp3c17_5600"/>
</dbReference>
<dbReference type="PANTHER" id="PTHR47035">
    <property type="entry name" value="OS11G0150450 PROTEIN"/>
    <property type="match status" value="1"/>
</dbReference>
<dbReference type="InterPro" id="IPR001841">
    <property type="entry name" value="Znf_RING"/>
</dbReference>
<dbReference type="Proteomes" id="UP000006727">
    <property type="component" value="Chromosome 17"/>
</dbReference>
<protein>
    <recommendedName>
        <fullName evidence="4">RING-type domain-containing protein</fullName>
    </recommendedName>
</protein>
<keyword evidence="1" id="KW-0863">Zinc-finger</keyword>
<dbReference type="EnsemblPlants" id="Pp3c17_5600V3.4">
    <property type="protein sequence ID" value="Pp3c17_5600V3.4"/>
    <property type="gene ID" value="Pp3c17_5600"/>
</dbReference>
<evidence type="ECO:0000313" key="5">
    <source>
        <dbReference type="EnsemblPlants" id="Pp3c17_5600V3.4"/>
    </source>
</evidence>
<reference evidence="5" key="3">
    <citation type="submission" date="2020-12" db="UniProtKB">
        <authorList>
            <consortium name="EnsemblPlants"/>
        </authorList>
    </citation>
    <scope>IDENTIFICATION</scope>
</reference>
<dbReference type="AlphaFoldDB" id="A0A7I4BGY4"/>
<sequence length="411" mass="45158">MAFISTKIAIGIGVGIVSLLALCYFVYWGVRKFRHRTRSTGQISATPEEIPSGTRNGLKKEMVIALPIVKASDVNVDEGLKSQCSICWQDFRNEATMRQLPHCKHVFHRHCIDPVLDEQITCPACGVILTGSFGTSKRFSERNPSYQRDSSRSMCSNDPSASSTPKSPAMPPYWVHINRPVPLPQTAVVTSRSSSSERFEIDLNASGQSPLLKYMTGSHVEDIDLEQCIDISFTFDTDIPVERRPPSTNERSVDSFSFGVPSADTFTFPGPSGAGQDSWDAAPAIPFKPPCSSRESTTTDACDTNSGKTYSQSTSRRSRLSNSFSASCSFNRLGTEDRHAHSELQDEHVHFAADHQTSTGPQDQCSLDASGNLTLSFSSSEASKKPSRVVSNCNTYSLQVESSQSTRWERL</sequence>
<proteinExistence type="predicted"/>